<proteinExistence type="inferred from homology"/>
<organism evidence="5 6">
    <name type="scientific">Candidatus Alectryocaccomicrobium excrementavium</name>
    <dbReference type="NCBI Taxonomy" id="2840668"/>
    <lineage>
        <taxon>Bacteria</taxon>
        <taxon>Bacillati</taxon>
        <taxon>Bacillota</taxon>
        <taxon>Clostridia</taxon>
        <taxon>Candidatus Alectryocaccomicrobium</taxon>
    </lineage>
</organism>
<dbReference type="Gene3D" id="3.90.1310.10">
    <property type="entry name" value="Penicillin-binding protein 2a (Domain 2)"/>
    <property type="match status" value="1"/>
</dbReference>
<dbReference type="SMART" id="SM00740">
    <property type="entry name" value="PASTA"/>
    <property type="match status" value="2"/>
</dbReference>
<dbReference type="Gene3D" id="3.30.10.20">
    <property type="match status" value="2"/>
</dbReference>
<feature type="domain" description="PASTA" evidence="4">
    <location>
        <begin position="564"/>
        <end position="624"/>
    </location>
</feature>
<dbReference type="PANTHER" id="PTHR30627:SF1">
    <property type="entry name" value="PEPTIDOGLYCAN D,D-TRANSPEPTIDASE FTSI"/>
    <property type="match status" value="1"/>
</dbReference>
<dbReference type="InterPro" id="IPR005311">
    <property type="entry name" value="PBP_dimer"/>
</dbReference>
<name>A0A9D1G2K8_9FIRM</name>
<dbReference type="Pfam" id="PF00905">
    <property type="entry name" value="Transpeptidase"/>
    <property type="match status" value="1"/>
</dbReference>
<accession>A0A9D1G2K8</accession>
<dbReference type="EMBL" id="DVJN01000191">
    <property type="protein sequence ID" value="HIS93300.1"/>
    <property type="molecule type" value="Genomic_DNA"/>
</dbReference>
<evidence type="ECO:0000256" key="3">
    <source>
        <dbReference type="ARBA" id="ARBA00023136"/>
    </source>
</evidence>
<dbReference type="InterPro" id="IPR036138">
    <property type="entry name" value="PBP_dimer_sf"/>
</dbReference>
<feature type="domain" description="PASTA" evidence="4">
    <location>
        <begin position="630"/>
        <end position="689"/>
    </location>
</feature>
<dbReference type="PROSITE" id="PS51178">
    <property type="entry name" value="PASTA"/>
    <property type="match status" value="2"/>
</dbReference>
<keyword evidence="3" id="KW-0472">Membrane</keyword>
<sequence>MAMIAFFVLYLVLAARLFDLQVLQAEELQQRAQAQWTSESTIAPARGTIYDRNGKTLAMSATAYIASVSPRQVKDARRFAQILAPILNMEEETIYERASDTSKGGVTLKRQLSREIAQQLRSMMAQQDALTGLYLEEDSKRYYPLGEMACQLIGITTVDGVGQAGLEMALDKYLSGKAGVSLTEIDGRGRELSYGASEYIPAVDGGNVVLTIDSVIQGFAEKAARECMNITGAKAVRVLAMQPQTGEILAMVNLPGYDLNDPPRDDVSLLTERMRNRLITDAYEPGSTFKILTSAAALDAGLTNVNEAFYCSGSIKVDGGTIRCWGNPHGAETMAEALCNSCNPVFVELGLRLGVDTFYDYLEAFGLGAPTGVDIPGEAGGILISRETVKRVDIARIGFGQSVAVTPLQLLTAACAAVNGGNLMRPYVVKEVYDAQGNLLEETQPLVVSQPIRAETSATMRSLLENVVTNGGGRNAYVEGYRIGGKTGTAQIYVDGAISSDMHIGSFIGFAPMDDPQIALLFIVDEATQRPDYGSTTAAPYAKDALLQSLKYLGYAPDVPPEEQETIVTVPDVTGMTVAEATQTLRDAGFAFLLDGTGTHVVEQLPVGGAGMAEHSLVMLYVTGEEQAEDNALAAVPDVAGLSVSEANRLLLSHGFSMVINGSGVAVSQSPAAEEQAKKGTKVRVVFEVPE</sequence>
<dbReference type="CDD" id="cd06575">
    <property type="entry name" value="PASTA_Pbp2x-like_2"/>
    <property type="match status" value="1"/>
</dbReference>
<dbReference type="Pfam" id="PF03717">
    <property type="entry name" value="PBP_dimer"/>
    <property type="match status" value="1"/>
</dbReference>
<dbReference type="InterPro" id="IPR005543">
    <property type="entry name" value="PASTA_dom"/>
</dbReference>
<dbReference type="Pfam" id="PF03793">
    <property type="entry name" value="PASTA"/>
    <property type="match status" value="2"/>
</dbReference>
<protein>
    <submittedName>
        <fullName evidence="5">PASTA domain-containing protein</fullName>
    </submittedName>
</protein>
<comment type="subcellular location">
    <subcellularLocation>
        <location evidence="1">Membrane</location>
    </subcellularLocation>
</comment>
<dbReference type="Proteomes" id="UP000824140">
    <property type="component" value="Unassembled WGS sequence"/>
</dbReference>
<dbReference type="GO" id="GO:0071555">
    <property type="term" value="P:cell wall organization"/>
    <property type="evidence" value="ECO:0007669"/>
    <property type="project" value="TreeGrafter"/>
</dbReference>
<evidence type="ECO:0000313" key="6">
    <source>
        <dbReference type="Proteomes" id="UP000824140"/>
    </source>
</evidence>
<dbReference type="Gene3D" id="3.40.710.10">
    <property type="entry name" value="DD-peptidase/beta-lactamase superfamily"/>
    <property type="match status" value="1"/>
</dbReference>
<evidence type="ECO:0000256" key="1">
    <source>
        <dbReference type="ARBA" id="ARBA00004370"/>
    </source>
</evidence>
<dbReference type="InterPro" id="IPR050515">
    <property type="entry name" value="Beta-lactam/transpept"/>
</dbReference>
<dbReference type="InterPro" id="IPR001460">
    <property type="entry name" value="PCN-bd_Tpept"/>
</dbReference>
<dbReference type="InterPro" id="IPR012338">
    <property type="entry name" value="Beta-lactam/transpept-like"/>
</dbReference>
<dbReference type="GO" id="GO:0008658">
    <property type="term" value="F:penicillin binding"/>
    <property type="evidence" value="ECO:0007669"/>
    <property type="project" value="InterPro"/>
</dbReference>
<reference evidence="5" key="2">
    <citation type="journal article" date="2021" name="PeerJ">
        <title>Extensive microbial diversity within the chicken gut microbiome revealed by metagenomics and culture.</title>
        <authorList>
            <person name="Gilroy R."/>
            <person name="Ravi A."/>
            <person name="Getino M."/>
            <person name="Pursley I."/>
            <person name="Horton D.L."/>
            <person name="Alikhan N.F."/>
            <person name="Baker D."/>
            <person name="Gharbi K."/>
            <person name="Hall N."/>
            <person name="Watson M."/>
            <person name="Adriaenssens E.M."/>
            <person name="Foster-Nyarko E."/>
            <person name="Jarju S."/>
            <person name="Secka A."/>
            <person name="Antonio M."/>
            <person name="Oren A."/>
            <person name="Chaudhuri R.R."/>
            <person name="La Ragione R."/>
            <person name="Hildebrand F."/>
            <person name="Pallen M.J."/>
        </authorList>
    </citation>
    <scope>NUCLEOTIDE SEQUENCE</scope>
    <source>
        <strain evidence="5">13766</strain>
    </source>
</reference>
<dbReference type="AlphaFoldDB" id="A0A9D1G2K8"/>
<evidence type="ECO:0000256" key="2">
    <source>
        <dbReference type="ARBA" id="ARBA00007171"/>
    </source>
</evidence>
<dbReference type="SUPFAM" id="SSF54184">
    <property type="entry name" value="Penicillin-binding protein 2x (pbp-2x), c-terminal domain"/>
    <property type="match status" value="2"/>
</dbReference>
<dbReference type="SUPFAM" id="SSF56601">
    <property type="entry name" value="beta-lactamase/transpeptidase-like"/>
    <property type="match status" value="1"/>
</dbReference>
<gene>
    <name evidence="5" type="ORF">IAA84_09820</name>
</gene>
<comment type="similarity">
    <text evidence="2">Belongs to the transpeptidase family.</text>
</comment>
<dbReference type="SUPFAM" id="SSF56519">
    <property type="entry name" value="Penicillin binding protein dimerisation domain"/>
    <property type="match status" value="1"/>
</dbReference>
<dbReference type="GO" id="GO:0005886">
    <property type="term" value="C:plasma membrane"/>
    <property type="evidence" value="ECO:0007669"/>
    <property type="project" value="TreeGrafter"/>
</dbReference>
<comment type="caution">
    <text evidence="5">The sequence shown here is derived from an EMBL/GenBank/DDBJ whole genome shotgun (WGS) entry which is preliminary data.</text>
</comment>
<evidence type="ECO:0000313" key="5">
    <source>
        <dbReference type="EMBL" id="HIS93300.1"/>
    </source>
</evidence>
<reference evidence="5" key="1">
    <citation type="submission" date="2020-10" db="EMBL/GenBank/DDBJ databases">
        <authorList>
            <person name="Gilroy R."/>
        </authorList>
    </citation>
    <scope>NUCLEOTIDE SEQUENCE</scope>
    <source>
        <strain evidence="5">13766</strain>
    </source>
</reference>
<dbReference type="CDD" id="cd06576">
    <property type="entry name" value="PASTA_Pbp2x-like_1"/>
    <property type="match status" value="1"/>
</dbReference>
<evidence type="ECO:0000259" key="4">
    <source>
        <dbReference type="PROSITE" id="PS51178"/>
    </source>
</evidence>
<dbReference type="PANTHER" id="PTHR30627">
    <property type="entry name" value="PEPTIDOGLYCAN D,D-TRANSPEPTIDASE"/>
    <property type="match status" value="1"/>
</dbReference>